<dbReference type="EMBL" id="QNRR01000007">
    <property type="protein sequence ID" value="RBP41221.1"/>
    <property type="molecule type" value="Genomic_DNA"/>
</dbReference>
<keyword evidence="1" id="KW-0732">Signal</keyword>
<feature type="chain" id="PRO_5016892491" description="Xylosidase/arabinosidase" evidence="1">
    <location>
        <begin position="21"/>
        <end position="423"/>
    </location>
</feature>
<evidence type="ECO:0000256" key="1">
    <source>
        <dbReference type="SAM" id="SignalP"/>
    </source>
</evidence>
<protein>
    <recommendedName>
        <fullName evidence="4">Xylosidase/arabinosidase</fullName>
    </recommendedName>
</protein>
<sequence length="423" mass="47475">MSFFQILVVSAVLGFSMASAADVSRVDTSTITGKVVTGYQGWFRCEGDGSNNGWHHYGAKGKFEPGFAGIEMWPDVSELTEEEKFATPFRHTDGSVAHVFSSVKEATVRRHFEWMRDYGIDGAFLQRFGVQTKDKRFRDPMDQVLAHCRAAANATGRGWILMYDLTGLKAGESTRVIEDWKRLVDEKRVARDGSDAAYFRHHGKPLISLWGLGFKESPLTLEEWSALLTFFKDDAQYGGCSVMLGVPYHWRTLDRDSISDPKLHELITRADIVSPWAVGRLATPQDAANRVEKVLKPDVTWCQEKKVDYLPVIFPGFSWVNLSKGRGQEAKFDAIPRLGGQFLWSQAIAAKRAGSQMLYVAMFDEVDEATAIFKTSNNPPNSDATKFLADPSLKSDHYLWLVGRIGQMLRGELDASDSRPERK</sequence>
<dbReference type="Proteomes" id="UP000253426">
    <property type="component" value="Unassembled WGS sequence"/>
</dbReference>
<proteinExistence type="predicted"/>
<accession>A0A366HG87</accession>
<name>A0A366HG87_9BACT</name>
<keyword evidence="3" id="KW-1185">Reference proteome</keyword>
<evidence type="ECO:0000313" key="3">
    <source>
        <dbReference type="Proteomes" id="UP000253426"/>
    </source>
</evidence>
<evidence type="ECO:0008006" key="4">
    <source>
        <dbReference type="Google" id="ProtNLM"/>
    </source>
</evidence>
<comment type="caution">
    <text evidence="2">The sequence shown here is derived from an EMBL/GenBank/DDBJ whole genome shotgun (WGS) entry which is preliminary data.</text>
</comment>
<evidence type="ECO:0000313" key="2">
    <source>
        <dbReference type="EMBL" id="RBP41221.1"/>
    </source>
</evidence>
<organism evidence="2 3">
    <name type="scientific">Roseimicrobium gellanilyticum</name>
    <dbReference type="NCBI Taxonomy" id="748857"/>
    <lineage>
        <taxon>Bacteria</taxon>
        <taxon>Pseudomonadati</taxon>
        <taxon>Verrucomicrobiota</taxon>
        <taxon>Verrucomicrobiia</taxon>
        <taxon>Verrucomicrobiales</taxon>
        <taxon>Verrucomicrobiaceae</taxon>
        <taxon>Roseimicrobium</taxon>
    </lineage>
</organism>
<gene>
    <name evidence="2" type="ORF">DES53_10751</name>
</gene>
<reference evidence="2 3" key="1">
    <citation type="submission" date="2018-06" db="EMBL/GenBank/DDBJ databases">
        <title>Genomic Encyclopedia of Type Strains, Phase IV (KMG-IV): sequencing the most valuable type-strain genomes for metagenomic binning, comparative biology and taxonomic classification.</title>
        <authorList>
            <person name="Goeker M."/>
        </authorList>
    </citation>
    <scope>NUCLEOTIDE SEQUENCE [LARGE SCALE GENOMIC DNA]</scope>
    <source>
        <strain evidence="2 3">DSM 25532</strain>
    </source>
</reference>
<dbReference type="Gene3D" id="3.20.20.80">
    <property type="entry name" value="Glycosidases"/>
    <property type="match status" value="1"/>
</dbReference>
<dbReference type="CDD" id="cd11576">
    <property type="entry name" value="GH99_GH71_like_2"/>
    <property type="match status" value="1"/>
</dbReference>
<feature type="signal peptide" evidence="1">
    <location>
        <begin position="1"/>
        <end position="20"/>
    </location>
</feature>
<dbReference type="AlphaFoldDB" id="A0A366HG87"/>